<accession>S7PM21</accession>
<evidence type="ECO:0000313" key="2">
    <source>
        <dbReference type="EMBL" id="EPQ11873.1"/>
    </source>
</evidence>
<evidence type="ECO:0000256" key="1">
    <source>
        <dbReference type="SAM" id="MobiDB-lite"/>
    </source>
</evidence>
<dbReference type="Proteomes" id="UP000052978">
    <property type="component" value="Unassembled WGS sequence"/>
</dbReference>
<reference evidence="2 3" key="1">
    <citation type="journal article" date="2013" name="Nat. Commun.">
        <title>Genome analysis reveals insights into physiology and longevity of the Brandt's bat Myotis brandtii.</title>
        <authorList>
            <person name="Seim I."/>
            <person name="Fang X."/>
            <person name="Xiong Z."/>
            <person name="Lobanov A.V."/>
            <person name="Huang Z."/>
            <person name="Ma S."/>
            <person name="Feng Y."/>
            <person name="Turanov A.A."/>
            <person name="Zhu Y."/>
            <person name="Lenz T.L."/>
            <person name="Gerashchenko M.V."/>
            <person name="Fan D."/>
            <person name="Hee Yim S."/>
            <person name="Yao X."/>
            <person name="Jordan D."/>
            <person name="Xiong Y."/>
            <person name="Ma Y."/>
            <person name="Lyapunov A.N."/>
            <person name="Chen G."/>
            <person name="Kulakova O.I."/>
            <person name="Sun Y."/>
            <person name="Lee S.G."/>
            <person name="Bronson R.T."/>
            <person name="Moskalev A.A."/>
            <person name="Sunyaev S.R."/>
            <person name="Zhang G."/>
            <person name="Krogh A."/>
            <person name="Wang J."/>
            <person name="Gladyshev V.N."/>
        </authorList>
    </citation>
    <scope>NUCLEOTIDE SEQUENCE [LARGE SCALE GENOMIC DNA]</scope>
</reference>
<feature type="region of interest" description="Disordered" evidence="1">
    <location>
        <begin position="1"/>
        <end position="73"/>
    </location>
</feature>
<feature type="compositionally biased region" description="Basic and acidic residues" evidence="1">
    <location>
        <begin position="51"/>
        <end position="60"/>
    </location>
</feature>
<sequence length="120" mass="13340">MASPSGSPEDKGKLRGRDGRQRREEEDAPPEEKRLRLGLEGGSAAQEEGEDALRLGREETGTQTGVEGRGHLPKMDLGFYLTQLPKSSEITLHGAVTLRYQITKKKENKDGFCKHKNSDY</sequence>
<feature type="compositionally biased region" description="Basic and acidic residues" evidence="1">
    <location>
        <begin position="8"/>
        <end position="37"/>
    </location>
</feature>
<organism evidence="2 3">
    <name type="scientific">Myotis brandtii</name>
    <name type="common">Brandt's bat</name>
    <dbReference type="NCBI Taxonomy" id="109478"/>
    <lineage>
        <taxon>Eukaryota</taxon>
        <taxon>Metazoa</taxon>
        <taxon>Chordata</taxon>
        <taxon>Craniata</taxon>
        <taxon>Vertebrata</taxon>
        <taxon>Euteleostomi</taxon>
        <taxon>Mammalia</taxon>
        <taxon>Eutheria</taxon>
        <taxon>Laurasiatheria</taxon>
        <taxon>Chiroptera</taxon>
        <taxon>Yangochiroptera</taxon>
        <taxon>Vespertilionidae</taxon>
        <taxon>Myotis</taxon>
    </lineage>
</organism>
<protein>
    <submittedName>
        <fullName evidence="2">Uncharacterized protein</fullName>
    </submittedName>
</protein>
<name>S7PM21_MYOBR</name>
<dbReference type="EMBL" id="KE163407">
    <property type="protein sequence ID" value="EPQ11873.1"/>
    <property type="molecule type" value="Genomic_DNA"/>
</dbReference>
<gene>
    <name evidence="2" type="ORF">D623_10028003</name>
</gene>
<evidence type="ECO:0000313" key="3">
    <source>
        <dbReference type="Proteomes" id="UP000052978"/>
    </source>
</evidence>
<dbReference type="AlphaFoldDB" id="S7PM21"/>
<keyword evidence="3" id="KW-1185">Reference proteome</keyword>
<proteinExistence type="predicted"/>